<name>A0A6V7R416_9BACL</name>
<organism evidence="2 3">
    <name type="scientific">Phocicoccus pinnipedialis</name>
    <dbReference type="NCBI Taxonomy" id="110845"/>
    <lineage>
        <taxon>Bacteria</taxon>
        <taxon>Bacillati</taxon>
        <taxon>Bacillota</taxon>
        <taxon>Bacilli</taxon>
        <taxon>Bacillales</taxon>
        <taxon>Salinicoccaceae</taxon>
        <taxon>Phocicoccus</taxon>
    </lineage>
</organism>
<dbReference type="EMBL" id="CAJEWB010000004">
    <property type="protein sequence ID" value="CAD2072090.1"/>
    <property type="molecule type" value="Genomic_DNA"/>
</dbReference>
<evidence type="ECO:0000256" key="1">
    <source>
        <dbReference type="SAM" id="Phobius"/>
    </source>
</evidence>
<dbReference type="Proteomes" id="UP000588186">
    <property type="component" value="Unassembled WGS sequence"/>
</dbReference>
<keyword evidence="1" id="KW-0812">Transmembrane</keyword>
<dbReference type="RefSeq" id="WP_186076208.1">
    <property type="nucleotide sequence ID" value="NZ_CAJEWB010000004.1"/>
</dbReference>
<gene>
    <name evidence="2" type="ORF">JEOPIN946_00288</name>
</gene>
<accession>A0A6V7R416</accession>
<sequence length="73" mass="8407">MKSWHIIAYAFVGAFFTAGIIFSITSTFTNDRPFSFIAIFLIMGALVLFFVLFIFSYQKHRPSLKDMENQDGE</sequence>
<evidence type="ECO:0000313" key="2">
    <source>
        <dbReference type="EMBL" id="CAD2072090.1"/>
    </source>
</evidence>
<feature type="transmembrane region" description="Helical" evidence="1">
    <location>
        <begin position="7"/>
        <end position="28"/>
    </location>
</feature>
<dbReference type="AlphaFoldDB" id="A0A6V7R416"/>
<proteinExistence type="predicted"/>
<feature type="transmembrane region" description="Helical" evidence="1">
    <location>
        <begin position="34"/>
        <end position="57"/>
    </location>
</feature>
<keyword evidence="3" id="KW-1185">Reference proteome</keyword>
<protein>
    <submittedName>
        <fullName evidence="2">Uncharacterized protein</fullName>
    </submittedName>
</protein>
<keyword evidence="1" id="KW-1133">Transmembrane helix</keyword>
<reference evidence="2 3" key="1">
    <citation type="submission" date="2020-07" db="EMBL/GenBank/DDBJ databases">
        <authorList>
            <person name="Criscuolo A."/>
        </authorList>
    </citation>
    <scope>NUCLEOTIDE SEQUENCE [LARGE SCALE GENOMIC DNA]</scope>
    <source>
        <strain evidence="2">CIP107946</strain>
    </source>
</reference>
<evidence type="ECO:0000313" key="3">
    <source>
        <dbReference type="Proteomes" id="UP000588186"/>
    </source>
</evidence>
<keyword evidence="1" id="KW-0472">Membrane</keyword>
<comment type="caution">
    <text evidence="2">The sequence shown here is derived from an EMBL/GenBank/DDBJ whole genome shotgun (WGS) entry which is preliminary data.</text>
</comment>